<organism evidence="2">
    <name type="scientific">Spongospora subterranea</name>
    <dbReference type="NCBI Taxonomy" id="70186"/>
    <lineage>
        <taxon>Eukaryota</taxon>
        <taxon>Sar</taxon>
        <taxon>Rhizaria</taxon>
        <taxon>Endomyxa</taxon>
        <taxon>Phytomyxea</taxon>
        <taxon>Plasmodiophorida</taxon>
        <taxon>Plasmodiophoridae</taxon>
        <taxon>Spongospora</taxon>
    </lineage>
</organism>
<accession>A0A0H5RS59</accession>
<feature type="domain" description="PH" evidence="1">
    <location>
        <begin position="1"/>
        <end position="45"/>
    </location>
</feature>
<evidence type="ECO:0000259" key="1">
    <source>
        <dbReference type="PROSITE" id="PS50003"/>
    </source>
</evidence>
<proteinExistence type="predicted"/>
<dbReference type="InterPro" id="IPR001849">
    <property type="entry name" value="PH_domain"/>
</dbReference>
<protein>
    <recommendedName>
        <fullName evidence="1">PH domain-containing protein</fullName>
    </recommendedName>
</protein>
<dbReference type="SUPFAM" id="SSF50729">
    <property type="entry name" value="PH domain-like"/>
    <property type="match status" value="1"/>
</dbReference>
<dbReference type="AlphaFoldDB" id="A0A0H5RS59"/>
<reference evidence="2" key="1">
    <citation type="submission" date="2015-04" db="EMBL/GenBank/DDBJ databases">
        <title>The genome sequence of the plant pathogenic Rhizarian Plasmodiophora brassicae reveals insights in its biotrophic life cycle and the origin of chitin synthesis.</title>
        <authorList>
            <person name="Schwelm A."/>
            <person name="Fogelqvist J."/>
            <person name="Knaust A."/>
            <person name="Julke S."/>
            <person name="Lilja T."/>
            <person name="Dhandapani V."/>
            <person name="Bonilla-Rosso G."/>
            <person name="Karlsson M."/>
            <person name="Shevchenko A."/>
            <person name="Choi S.R."/>
            <person name="Kim H.G."/>
            <person name="Park J.Y."/>
            <person name="Lim Y.P."/>
            <person name="Ludwig-Muller J."/>
            <person name="Dixelius C."/>
        </authorList>
    </citation>
    <scope>NUCLEOTIDE SEQUENCE</scope>
    <source>
        <tissue evidence="2">Potato root galls</tissue>
    </source>
</reference>
<evidence type="ECO:0000313" key="2">
    <source>
        <dbReference type="EMBL" id="CRZ11569.1"/>
    </source>
</evidence>
<name>A0A0H5RS59_9EUKA</name>
<dbReference type="EMBL" id="HACM01011127">
    <property type="protein sequence ID" value="CRZ11569.1"/>
    <property type="molecule type" value="Transcribed_RNA"/>
</dbReference>
<sequence length="149" mass="16971">MVCVEQSRKDQCRFEIVITGRIFSLLANDANEAKEWLTALTSQIGHRRKYNAPRARSNSDPKVEKYWKHPESVLDDLHSPKQPSSAQSRSNAFTKVELSQLPSLSSFSNQSGIKRLTVIRPDDSITLVSQHTPVISNDVRSSLRPRRIW</sequence>
<dbReference type="PROSITE" id="PS50003">
    <property type="entry name" value="PH_DOMAIN"/>
    <property type="match status" value="1"/>
</dbReference>
<dbReference type="Gene3D" id="2.30.29.30">
    <property type="entry name" value="Pleckstrin-homology domain (PH domain)/Phosphotyrosine-binding domain (PTB)"/>
    <property type="match status" value="1"/>
</dbReference>
<dbReference type="InterPro" id="IPR011993">
    <property type="entry name" value="PH-like_dom_sf"/>
</dbReference>